<dbReference type="InterPro" id="IPR051696">
    <property type="entry name" value="DENN_Domain_GEFs"/>
</dbReference>
<dbReference type="PROSITE" id="PS51498">
    <property type="entry name" value="MABP"/>
    <property type="match status" value="1"/>
</dbReference>
<dbReference type="GO" id="GO:0032483">
    <property type="term" value="P:regulation of Rab protein signal transduction"/>
    <property type="evidence" value="ECO:0007669"/>
    <property type="project" value="TreeGrafter"/>
</dbReference>
<protein>
    <submittedName>
        <fullName evidence="8">C-myc promoter-binding protein</fullName>
    </submittedName>
</protein>
<evidence type="ECO:0000256" key="1">
    <source>
        <dbReference type="ARBA" id="ARBA00022658"/>
    </source>
</evidence>
<evidence type="ECO:0000313" key="7">
    <source>
        <dbReference type="Proteomes" id="UP000274756"/>
    </source>
</evidence>
<dbReference type="Proteomes" id="UP000274756">
    <property type="component" value="Unassembled WGS sequence"/>
</dbReference>
<evidence type="ECO:0000259" key="3">
    <source>
        <dbReference type="PROSITE" id="PS50211"/>
    </source>
</evidence>
<keyword evidence="1" id="KW-0344">Guanine-nucleotide releasing factor</keyword>
<evidence type="ECO:0000313" key="5">
    <source>
        <dbReference type="EMBL" id="VDN57408.1"/>
    </source>
</evidence>
<dbReference type="Proteomes" id="UP000038040">
    <property type="component" value="Unplaced"/>
</dbReference>
<dbReference type="InterPro" id="IPR005112">
    <property type="entry name" value="dDENN_dom"/>
</dbReference>
<accession>A0A0N4U871</accession>
<evidence type="ECO:0000259" key="4">
    <source>
        <dbReference type="PROSITE" id="PS51498"/>
    </source>
</evidence>
<name>A0A0N4U871_DRAME</name>
<dbReference type="InterPro" id="IPR043153">
    <property type="entry name" value="DENN_C"/>
</dbReference>
<dbReference type="PROSITE" id="PS50211">
    <property type="entry name" value="DENN"/>
    <property type="match status" value="1"/>
</dbReference>
<dbReference type="InterPro" id="IPR005113">
    <property type="entry name" value="uDENN_dom"/>
</dbReference>
<dbReference type="InterPro" id="IPR037516">
    <property type="entry name" value="Tripartite_DENN"/>
</dbReference>
<dbReference type="SMART" id="SM00801">
    <property type="entry name" value="dDENN"/>
    <property type="match status" value="1"/>
</dbReference>
<reference evidence="5 7" key="2">
    <citation type="submission" date="2018-11" db="EMBL/GenBank/DDBJ databases">
        <authorList>
            <consortium name="Pathogen Informatics"/>
        </authorList>
    </citation>
    <scope>NUCLEOTIDE SEQUENCE [LARGE SCALE GENOMIC DNA]</scope>
</reference>
<dbReference type="WBParaSite" id="DME_0000322201-mRNA-1">
    <property type="protein sequence ID" value="DME_0000322201-mRNA-1"/>
    <property type="gene ID" value="DME_0000322201"/>
</dbReference>
<dbReference type="InterPro" id="IPR023341">
    <property type="entry name" value="MABP"/>
</dbReference>
<dbReference type="Gene3D" id="1.25.40.10">
    <property type="entry name" value="Tetratricopeptide repeat domain"/>
    <property type="match status" value="1"/>
</dbReference>
<feature type="domain" description="UDENN" evidence="3">
    <location>
        <begin position="187"/>
        <end position="642"/>
    </location>
</feature>
<dbReference type="SMART" id="SM00799">
    <property type="entry name" value="DENN"/>
    <property type="match status" value="1"/>
</dbReference>
<evidence type="ECO:0000313" key="6">
    <source>
        <dbReference type="Proteomes" id="UP000038040"/>
    </source>
</evidence>
<gene>
    <name evidence="5" type="ORF">DME_LOCUS7381</name>
</gene>
<dbReference type="PANTHER" id="PTHR12296:SF30">
    <property type="entry name" value="DENN DOMAIN-CONTAINING PROTEIN CRAG"/>
    <property type="match status" value="1"/>
</dbReference>
<dbReference type="Pfam" id="PF03456">
    <property type="entry name" value="uDENN"/>
    <property type="match status" value="1"/>
</dbReference>
<dbReference type="EMBL" id="UYYG01001160">
    <property type="protein sequence ID" value="VDN57408.1"/>
    <property type="molecule type" value="Genomic_DNA"/>
</dbReference>
<dbReference type="Pfam" id="PF03455">
    <property type="entry name" value="dDENN"/>
    <property type="match status" value="1"/>
</dbReference>
<organism evidence="6 8">
    <name type="scientific">Dracunculus medinensis</name>
    <name type="common">Guinea worm</name>
    <dbReference type="NCBI Taxonomy" id="318479"/>
    <lineage>
        <taxon>Eukaryota</taxon>
        <taxon>Metazoa</taxon>
        <taxon>Ecdysozoa</taxon>
        <taxon>Nematoda</taxon>
        <taxon>Chromadorea</taxon>
        <taxon>Rhabditida</taxon>
        <taxon>Spirurina</taxon>
        <taxon>Dracunculoidea</taxon>
        <taxon>Dracunculidae</taxon>
        <taxon>Dracunculus</taxon>
    </lineage>
</organism>
<dbReference type="OrthoDB" id="75250at2759"/>
<dbReference type="Gene3D" id="2.100.10.50">
    <property type="match status" value="1"/>
</dbReference>
<sequence>MGDSKKLFEYFAIVGLKDDAEDLIPSAPECGCRNSAPLAPITDICVIFPGLGETVPEGFEAIESTPLGYPADLNHGSLRAPSVFICFRRGYHKPPLVDIGVLDEGRGEKSMLDSNTVLTTPFGRPANVNNASQGLYLTFRRAQDNSAPSQLVVMHMCVILANKGESAPHTYYKIPKNLNKGMVGSHVYLCYKKSQGSSKRLAFKPAVLDSFPKSESFSLAQNIPMFCLPMGALIECWPSRCQQPDKSFSTFVLTDQDGTKFYGSSVSFYEKYRGSLNEDQLDKLEMSSANVTHGAVEDSSNTNDPAEKVQMSYYCNVSICIISRYPFFNAFKRFLFYLHRMSLSSTHTIPIERYLSHLMFEVSFPSPRCPRVLVQLGNETVSFEIHDDKQLPLSGAALFDTLKCLEPDNLMYLVLLALLEQKILVHSLRPWLLTAVAESVCALMFPFHWQCPYIPQCPLSLAGVLHAPLPFIADPPSDVTCFDLDTSTVSISSARQTIKLSILPKKASRRLRNTLEKLYRRLYQEEFDVIAYRKSMDFMPLDVDYQIQRKRRMLEVKIQDAFLKFMASLMQGYTSYLRPIRSEPRQIGATDTGSLFDLDAFLRSRDKIFFCMSSLEFFKRFSETQSFNRFIEERSFASDKNAYNAFFDDCIIKLNSMEDRSAEVSFLDIDLSNSNQTEFTPPLEPIIDPNNEEMLFKYDHFPRKLDPALFQLDKLCCKPNLDGNSASALPTNGLESALFRTKQESRSSLEMAAHNINHSPLAWPKTLLFYAYSIWFMLLPSLLQIAKCKRKILRLAVHVLYRLEESGIIPLDQVCYRIVIQMCGEYDQPLLAVKVLQAMQRNGLEQNAVTYGIYHQAVLKANWPTGCRLAAIRAWNRIALVLRAVIFFKQNLTMYSGRSNSKQALNSNDVELDISGSTSDGKKTIQENENQNDVTPSVEIVSNTLGGAYNAQSIDVNGDALIDPLGALLLNSNSEEKNSDLMAARETMSPSRARFIKEHSSSPFAHFSISNSTSSKSVDKSSSWIRGITDPLVNKLMRSGTIGNYDSTSEINDSSMTLSPTLTSIVTHMKKGYGSAVQNSSFSSRLRESVNSLVNEVRSLNRSYAKEGTESSSSSHKDDYEDPFQDAAMISDLFMLDNGIPKSGLISDWWIADQFVGSTSNTSAILDITVASCSMYLMAGWAIDESNLNTTCIFCNFAFVPSLTIKIRHQSYVRQSWYDLLIFSSDGPGNSEQISTPSSDDPDIDVQSQISVPFVSPLVLRRELENLLNNNFSLSMNKSLQQSHPIVFWNVLYYTRRLSLPTHLPSWLGTKVHVRCVYDVPEIHTDKPPLYFVNPDHPAGVFPSIKRPVGVYWHVVEALQQSSVYRALLTLLVEHRHIVGDVKIRQHFPFYRDIQFLAADRYGQAVNRDQLDLRYRFDFERLPPRTLSVLPIEDRPQKSLCIACRKIFLPLDLI</sequence>
<reference evidence="8" key="1">
    <citation type="submission" date="2017-02" db="UniProtKB">
        <authorList>
            <consortium name="WormBaseParasite"/>
        </authorList>
    </citation>
    <scope>IDENTIFICATION</scope>
</reference>
<evidence type="ECO:0000313" key="8">
    <source>
        <dbReference type="WBParaSite" id="DME_0000322201-mRNA-1"/>
    </source>
</evidence>
<dbReference type="InterPro" id="IPR011990">
    <property type="entry name" value="TPR-like_helical_dom_sf"/>
</dbReference>
<dbReference type="InterPro" id="IPR001194">
    <property type="entry name" value="cDENN_dom"/>
</dbReference>
<keyword evidence="7" id="KW-1185">Reference proteome</keyword>
<feature type="region of interest" description="Disordered" evidence="2">
    <location>
        <begin position="911"/>
        <end position="932"/>
    </location>
</feature>
<evidence type="ECO:0000256" key="2">
    <source>
        <dbReference type="SAM" id="MobiDB-lite"/>
    </source>
</evidence>
<feature type="domain" description="MABP" evidence="4">
    <location>
        <begin position="38"/>
        <end position="195"/>
    </location>
</feature>
<dbReference type="PANTHER" id="PTHR12296">
    <property type="entry name" value="DENN DOMAIN-CONTAINING PROTEIN 4"/>
    <property type="match status" value="1"/>
</dbReference>
<proteinExistence type="predicted"/>
<dbReference type="Gene3D" id="3.40.50.11500">
    <property type="match status" value="1"/>
</dbReference>
<dbReference type="Pfam" id="PF02141">
    <property type="entry name" value="DENN"/>
    <property type="match status" value="1"/>
</dbReference>
<dbReference type="GO" id="GO:0031410">
    <property type="term" value="C:cytoplasmic vesicle"/>
    <property type="evidence" value="ECO:0007669"/>
    <property type="project" value="TreeGrafter"/>
</dbReference>
<dbReference type="STRING" id="318479.A0A0N4U871"/>
<dbReference type="AlphaFoldDB" id="A0A0N4U871"/>
<dbReference type="SMART" id="SM00800">
    <property type="entry name" value="uDENN"/>
    <property type="match status" value="1"/>
</dbReference>
<dbReference type="GO" id="GO:0005085">
    <property type="term" value="F:guanyl-nucleotide exchange factor activity"/>
    <property type="evidence" value="ECO:0007669"/>
    <property type="project" value="UniProtKB-KW"/>
</dbReference>